<feature type="transmembrane region" description="Helical" evidence="6">
    <location>
        <begin position="315"/>
        <end position="338"/>
    </location>
</feature>
<evidence type="ECO:0000256" key="5">
    <source>
        <dbReference type="ARBA" id="ARBA00023136"/>
    </source>
</evidence>
<evidence type="ECO:0000256" key="3">
    <source>
        <dbReference type="ARBA" id="ARBA00022692"/>
    </source>
</evidence>
<dbReference type="AlphaFoldDB" id="A0A226EIQ4"/>
<evidence type="ECO:0000313" key="7">
    <source>
        <dbReference type="EMBL" id="OXA57098.1"/>
    </source>
</evidence>
<gene>
    <name evidence="7" type="ORF">Fcan01_06859</name>
</gene>
<accession>A0A226EIQ4</accession>
<feature type="transmembrane region" description="Helical" evidence="6">
    <location>
        <begin position="428"/>
        <end position="447"/>
    </location>
</feature>
<dbReference type="Proteomes" id="UP000198287">
    <property type="component" value="Unassembled WGS sequence"/>
</dbReference>
<evidence type="ECO:0008006" key="9">
    <source>
        <dbReference type="Google" id="ProtNLM"/>
    </source>
</evidence>
<dbReference type="InterPro" id="IPR013604">
    <property type="entry name" value="7TM_chemorcpt"/>
</dbReference>
<feature type="transmembrane region" description="Helical" evidence="6">
    <location>
        <begin position="172"/>
        <end position="192"/>
    </location>
</feature>
<organism evidence="7 8">
    <name type="scientific">Folsomia candida</name>
    <name type="common">Springtail</name>
    <dbReference type="NCBI Taxonomy" id="158441"/>
    <lineage>
        <taxon>Eukaryota</taxon>
        <taxon>Metazoa</taxon>
        <taxon>Ecdysozoa</taxon>
        <taxon>Arthropoda</taxon>
        <taxon>Hexapoda</taxon>
        <taxon>Collembola</taxon>
        <taxon>Entomobryomorpha</taxon>
        <taxon>Isotomoidea</taxon>
        <taxon>Isotomidae</taxon>
        <taxon>Proisotominae</taxon>
        <taxon>Folsomia</taxon>
    </lineage>
</organism>
<dbReference type="Pfam" id="PF08395">
    <property type="entry name" value="7tm_7"/>
    <property type="match status" value="1"/>
</dbReference>
<evidence type="ECO:0000256" key="6">
    <source>
        <dbReference type="SAM" id="Phobius"/>
    </source>
</evidence>
<comment type="caution">
    <text evidence="7">The sequence shown here is derived from an EMBL/GenBank/DDBJ whole genome shotgun (WGS) entry which is preliminary data.</text>
</comment>
<evidence type="ECO:0000256" key="1">
    <source>
        <dbReference type="ARBA" id="ARBA00004651"/>
    </source>
</evidence>
<keyword evidence="5 6" id="KW-0472">Membrane</keyword>
<keyword evidence="8" id="KW-1185">Reference proteome</keyword>
<evidence type="ECO:0000256" key="2">
    <source>
        <dbReference type="ARBA" id="ARBA00022475"/>
    </source>
</evidence>
<name>A0A226EIQ4_FOLCA</name>
<reference evidence="7 8" key="1">
    <citation type="submission" date="2015-12" db="EMBL/GenBank/DDBJ databases">
        <title>The genome of Folsomia candida.</title>
        <authorList>
            <person name="Faddeeva A."/>
            <person name="Derks M.F."/>
            <person name="Anvar Y."/>
            <person name="Smit S."/>
            <person name="Van Straalen N."/>
            <person name="Roelofs D."/>
        </authorList>
    </citation>
    <scope>NUCLEOTIDE SEQUENCE [LARGE SCALE GENOMIC DNA]</scope>
    <source>
        <strain evidence="7 8">VU population</strain>
        <tissue evidence="7">Whole body</tissue>
    </source>
</reference>
<evidence type="ECO:0000256" key="4">
    <source>
        <dbReference type="ARBA" id="ARBA00022989"/>
    </source>
</evidence>
<dbReference type="GO" id="GO:0050909">
    <property type="term" value="P:sensory perception of taste"/>
    <property type="evidence" value="ECO:0007669"/>
    <property type="project" value="InterPro"/>
</dbReference>
<proteinExistence type="predicted"/>
<sequence>MELTLKSNQIFIESVHFLRLIRFSLRKSTLLVQWAGYLPLYFTPDHHLYFPRCGFPTINLLCQLLSGLVCYTFCWLNSSHHDEFAEKNWSSAEKFAYGVMINTLILSHMLNKLISFLLRHKFIKFYHNFSSVMAEICSAFGNYQFVNHNQNQDQILESVRKKLAKNENHIKYIGICLVLFQLGMFIMMGNLLMTMVTKSGGHNLLDIVVFIGATIFCHGLSVYHSVLIYWFVSIGKCIGVGFTLLEIFGEGSSDLMSSVVEDRQNFEKVPANNNDSKLPMLQNDEILMNVSNFVNLYRKLGSVVKDFNSTFKINLAVILFASCLFWILHFFVFISTVIKKGLDLGSVVAGGWTVLDVISIVLICDVSSVIFEKANSALMNVSCKSLSLDPQHDLHNFIKIDASLKQLRKIPVLISPGNYFQLRRNTSISVFAIMTTYVFVALQFHHAEYRQPK</sequence>
<feature type="transmembrane region" description="Helical" evidence="6">
    <location>
        <begin position="54"/>
        <end position="74"/>
    </location>
</feature>
<evidence type="ECO:0000313" key="8">
    <source>
        <dbReference type="Proteomes" id="UP000198287"/>
    </source>
</evidence>
<keyword evidence="3 6" id="KW-0812">Transmembrane</keyword>
<comment type="subcellular location">
    <subcellularLocation>
        <location evidence="1">Cell membrane</location>
        <topology evidence="1">Multi-pass membrane protein</topology>
    </subcellularLocation>
</comment>
<feature type="transmembrane region" description="Helical" evidence="6">
    <location>
        <begin position="350"/>
        <end position="371"/>
    </location>
</feature>
<keyword evidence="4 6" id="KW-1133">Transmembrane helix</keyword>
<dbReference type="EMBL" id="LNIX01000003">
    <property type="protein sequence ID" value="OXA57098.1"/>
    <property type="molecule type" value="Genomic_DNA"/>
</dbReference>
<dbReference type="GO" id="GO:0005886">
    <property type="term" value="C:plasma membrane"/>
    <property type="evidence" value="ECO:0007669"/>
    <property type="project" value="UniProtKB-SubCell"/>
</dbReference>
<feature type="transmembrane region" description="Helical" evidence="6">
    <location>
        <begin position="204"/>
        <end position="221"/>
    </location>
</feature>
<keyword evidence="2" id="KW-1003">Cell membrane</keyword>
<feature type="transmembrane region" description="Helical" evidence="6">
    <location>
        <begin position="95"/>
        <end position="118"/>
    </location>
</feature>
<protein>
    <recommendedName>
        <fullName evidence="9">Gustatory receptor</fullName>
    </recommendedName>
</protein>